<proteinExistence type="predicted"/>
<organism evidence="1 2">
    <name type="scientific">Polyplax serrata</name>
    <name type="common">Common mouse louse</name>
    <dbReference type="NCBI Taxonomy" id="468196"/>
    <lineage>
        <taxon>Eukaryota</taxon>
        <taxon>Metazoa</taxon>
        <taxon>Ecdysozoa</taxon>
        <taxon>Arthropoda</taxon>
        <taxon>Hexapoda</taxon>
        <taxon>Insecta</taxon>
        <taxon>Pterygota</taxon>
        <taxon>Neoptera</taxon>
        <taxon>Paraneoptera</taxon>
        <taxon>Psocodea</taxon>
        <taxon>Troctomorpha</taxon>
        <taxon>Phthiraptera</taxon>
        <taxon>Anoplura</taxon>
        <taxon>Polyplacidae</taxon>
        <taxon>Polyplax</taxon>
    </lineage>
</organism>
<accession>A0ABR1B2X6</accession>
<keyword evidence="2" id="KW-1185">Reference proteome</keyword>
<name>A0ABR1B2X6_POLSC</name>
<reference evidence="1 2" key="1">
    <citation type="submission" date="2023-09" db="EMBL/GenBank/DDBJ databases">
        <title>Genomes of two closely related lineages of the louse Polyplax serrata with different host specificities.</title>
        <authorList>
            <person name="Martinu J."/>
            <person name="Tarabai H."/>
            <person name="Stefka J."/>
            <person name="Hypsa V."/>
        </authorList>
    </citation>
    <scope>NUCLEOTIDE SEQUENCE [LARGE SCALE GENOMIC DNA]</scope>
    <source>
        <strain evidence="1">98ZLc_SE</strain>
    </source>
</reference>
<evidence type="ECO:0000313" key="2">
    <source>
        <dbReference type="Proteomes" id="UP001359485"/>
    </source>
</evidence>
<evidence type="ECO:0000313" key="1">
    <source>
        <dbReference type="EMBL" id="KAK6633847.1"/>
    </source>
</evidence>
<gene>
    <name evidence="1" type="ORF">RUM44_004454</name>
</gene>
<dbReference type="Proteomes" id="UP001359485">
    <property type="component" value="Unassembled WGS sequence"/>
</dbReference>
<protein>
    <submittedName>
        <fullName evidence="1">Uncharacterized protein</fullName>
    </submittedName>
</protein>
<dbReference type="EMBL" id="JAWJWF010000004">
    <property type="protein sequence ID" value="KAK6633847.1"/>
    <property type="molecule type" value="Genomic_DNA"/>
</dbReference>
<sequence>MAARQFENEAPNPERVRLTHDKLMKIGLELNSVMEGAVEKLFASVECGESGYAVLLPVATRGVGFASVLEYQRFADIDFISIHAYYRVTLHLFHLKLSLSYRSQTLAPNHPMGMIQPLAADDINLLMGVSQVPLATYTILHVLGTAHTPDDYCPVLRSPRVSYNWTGYDPEELHNIDAHTSCNAILFFS</sequence>
<comment type="caution">
    <text evidence="1">The sequence shown here is derived from an EMBL/GenBank/DDBJ whole genome shotgun (WGS) entry which is preliminary data.</text>
</comment>